<dbReference type="RefSeq" id="WP_197527690.1">
    <property type="nucleotide sequence ID" value="NZ_SJPO01000002.1"/>
</dbReference>
<feature type="chain" id="PRO_5022752558" description="Lipoprotein" evidence="1">
    <location>
        <begin position="24"/>
        <end position="48"/>
    </location>
</feature>
<dbReference type="Proteomes" id="UP000318478">
    <property type="component" value="Unassembled WGS sequence"/>
</dbReference>
<evidence type="ECO:0000313" key="3">
    <source>
        <dbReference type="Proteomes" id="UP000318478"/>
    </source>
</evidence>
<dbReference type="EMBL" id="SJPO01000002">
    <property type="protein sequence ID" value="TWT78233.1"/>
    <property type="molecule type" value="Genomic_DNA"/>
</dbReference>
<evidence type="ECO:0000313" key="2">
    <source>
        <dbReference type="EMBL" id="TWT78233.1"/>
    </source>
</evidence>
<keyword evidence="1" id="KW-0732">Signal</keyword>
<dbReference type="PROSITE" id="PS51257">
    <property type="entry name" value="PROKAR_LIPOPROTEIN"/>
    <property type="match status" value="1"/>
</dbReference>
<protein>
    <recommendedName>
        <fullName evidence="4">Lipoprotein</fullName>
    </recommendedName>
</protein>
<organism evidence="2 3">
    <name type="scientific">Posidoniimonas polymericola</name>
    <dbReference type="NCBI Taxonomy" id="2528002"/>
    <lineage>
        <taxon>Bacteria</taxon>
        <taxon>Pseudomonadati</taxon>
        <taxon>Planctomycetota</taxon>
        <taxon>Planctomycetia</taxon>
        <taxon>Pirellulales</taxon>
        <taxon>Lacipirellulaceae</taxon>
        <taxon>Posidoniimonas</taxon>
    </lineage>
</organism>
<keyword evidence="3" id="KW-1185">Reference proteome</keyword>
<reference evidence="2 3" key="1">
    <citation type="submission" date="2019-02" db="EMBL/GenBank/DDBJ databases">
        <title>Deep-cultivation of Planctomycetes and their phenomic and genomic characterization uncovers novel biology.</title>
        <authorList>
            <person name="Wiegand S."/>
            <person name="Jogler M."/>
            <person name="Boedeker C."/>
            <person name="Pinto D."/>
            <person name="Vollmers J."/>
            <person name="Rivas-Marin E."/>
            <person name="Kohn T."/>
            <person name="Peeters S.H."/>
            <person name="Heuer A."/>
            <person name="Rast P."/>
            <person name="Oberbeckmann S."/>
            <person name="Bunk B."/>
            <person name="Jeske O."/>
            <person name="Meyerdierks A."/>
            <person name="Storesund J.E."/>
            <person name="Kallscheuer N."/>
            <person name="Luecker S."/>
            <person name="Lage O.M."/>
            <person name="Pohl T."/>
            <person name="Merkel B.J."/>
            <person name="Hornburger P."/>
            <person name="Mueller R.-W."/>
            <person name="Bruemmer F."/>
            <person name="Labrenz M."/>
            <person name="Spormann A.M."/>
            <person name="Op Den Camp H."/>
            <person name="Overmann J."/>
            <person name="Amann R."/>
            <person name="Jetten M.S.M."/>
            <person name="Mascher T."/>
            <person name="Medema M.H."/>
            <person name="Devos D.P."/>
            <person name="Kaster A.-K."/>
            <person name="Ovreas L."/>
            <person name="Rohde M."/>
            <person name="Galperin M.Y."/>
            <person name="Jogler C."/>
        </authorList>
    </citation>
    <scope>NUCLEOTIDE SEQUENCE [LARGE SCALE GENOMIC DNA]</scope>
    <source>
        <strain evidence="2 3">Pla123a</strain>
    </source>
</reference>
<gene>
    <name evidence="2" type="ORF">Pla123a_10230</name>
</gene>
<evidence type="ECO:0008006" key="4">
    <source>
        <dbReference type="Google" id="ProtNLM"/>
    </source>
</evidence>
<accession>A0A5C5YU95</accession>
<feature type="signal peptide" evidence="1">
    <location>
        <begin position="1"/>
        <end position="23"/>
    </location>
</feature>
<sequence precursor="true">MKRFILTLVISAAVAGSCSLASASQHYGRMAFVHHQSPSTAAHVIHGN</sequence>
<proteinExistence type="predicted"/>
<evidence type="ECO:0000256" key="1">
    <source>
        <dbReference type="SAM" id="SignalP"/>
    </source>
</evidence>
<name>A0A5C5YU95_9BACT</name>
<dbReference type="AlphaFoldDB" id="A0A5C5YU95"/>
<comment type="caution">
    <text evidence="2">The sequence shown here is derived from an EMBL/GenBank/DDBJ whole genome shotgun (WGS) entry which is preliminary data.</text>
</comment>